<gene>
    <name evidence="8" type="ORF">U732_2700</name>
</gene>
<evidence type="ECO:0000256" key="1">
    <source>
        <dbReference type="ARBA" id="ARBA00004651"/>
    </source>
</evidence>
<dbReference type="OrthoDB" id="9816124at2"/>
<feature type="transmembrane region" description="Helical" evidence="6">
    <location>
        <begin position="379"/>
        <end position="400"/>
    </location>
</feature>
<dbReference type="GO" id="GO:0005886">
    <property type="term" value="C:plasma membrane"/>
    <property type="evidence" value="ECO:0007669"/>
    <property type="project" value="UniProtKB-SubCell"/>
</dbReference>
<dbReference type="GO" id="GO:0022857">
    <property type="term" value="F:transmembrane transporter activity"/>
    <property type="evidence" value="ECO:0007669"/>
    <property type="project" value="InterPro"/>
</dbReference>
<keyword evidence="3 6" id="KW-0812">Transmembrane</keyword>
<dbReference type="PROSITE" id="PS50850">
    <property type="entry name" value="MFS"/>
    <property type="match status" value="1"/>
</dbReference>
<dbReference type="SUPFAM" id="SSF103473">
    <property type="entry name" value="MFS general substrate transporter"/>
    <property type="match status" value="1"/>
</dbReference>
<dbReference type="STRING" id="29341.RSJ17_20750"/>
<comment type="caution">
    <text evidence="8">The sequence shown here is derived from an EMBL/GenBank/DDBJ whole genome shotgun (WGS) entry which is preliminary data.</text>
</comment>
<feature type="transmembrane region" description="Helical" evidence="6">
    <location>
        <begin position="132"/>
        <end position="155"/>
    </location>
</feature>
<dbReference type="RefSeq" id="WP_039635304.1">
    <property type="nucleotide sequence ID" value="NZ_AYSO01000019.1"/>
</dbReference>
<dbReference type="EMBL" id="AYSO01000019">
    <property type="protein sequence ID" value="KIE45458.1"/>
    <property type="molecule type" value="Genomic_DNA"/>
</dbReference>
<keyword evidence="9" id="KW-1185">Reference proteome</keyword>
<feature type="transmembrane region" description="Helical" evidence="6">
    <location>
        <begin position="161"/>
        <end position="181"/>
    </location>
</feature>
<dbReference type="PANTHER" id="PTHR23530">
    <property type="entry name" value="TRANSPORT PROTEIN-RELATED"/>
    <property type="match status" value="1"/>
</dbReference>
<reference evidence="8 9" key="1">
    <citation type="journal article" date="2015" name="Infect. Genet. Evol.">
        <title>Genomic sequences of six botulinum neurotoxin-producing strains representing three clostridial species illustrate the mobility and diversity of botulinum neurotoxin genes.</title>
        <authorList>
            <person name="Smith T.J."/>
            <person name="Hill K.K."/>
            <person name="Xie G."/>
            <person name="Foley B.T."/>
            <person name="Williamson C.H."/>
            <person name="Foster J.T."/>
            <person name="Johnson S.L."/>
            <person name="Chertkov O."/>
            <person name="Teshima H."/>
            <person name="Gibbons H.S."/>
            <person name="Johnsky L.A."/>
            <person name="Karavis M.A."/>
            <person name="Smith L.A."/>
        </authorList>
    </citation>
    <scope>NUCLEOTIDE SEQUENCE [LARGE SCALE GENOMIC DNA]</scope>
    <source>
        <strain evidence="8 9">CDC 2741</strain>
    </source>
</reference>
<keyword evidence="4 6" id="KW-1133">Transmembrane helix</keyword>
<evidence type="ECO:0000313" key="9">
    <source>
        <dbReference type="Proteomes" id="UP000031366"/>
    </source>
</evidence>
<feature type="domain" description="Major facilitator superfamily (MFS) profile" evidence="7">
    <location>
        <begin position="7"/>
        <end position="404"/>
    </location>
</feature>
<dbReference type="Gene3D" id="1.20.1250.20">
    <property type="entry name" value="MFS general substrate transporter like domains"/>
    <property type="match status" value="1"/>
</dbReference>
<feature type="transmembrane region" description="Helical" evidence="6">
    <location>
        <begin position="257"/>
        <end position="279"/>
    </location>
</feature>
<evidence type="ECO:0000259" key="7">
    <source>
        <dbReference type="PROSITE" id="PS50850"/>
    </source>
</evidence>
<proteinExistence type="predicted"/>
<dbReference type="InterPro" id="IPR053160">
    <property type="entry name" value="MFS_DHA3_Transporter"/>
</dbReference>
<evidence type="ECO:0000256" key="2">
    <source>
        <dbReference type="ARBA" id="ARBA00022448"/>
    </source>
</evidence>
<dbReference type="Proteomes" id="UP000031366">
    <property type="component" value="Unassembled WGS sequence"/>
</dbReference>
<feature type="transmembrane region" description="Helical" evidence="6">
    <location>
        <begin position="12"/>
        <end position="32"/>
    </location>
</feature>
<feature type="transmembrane region" description="Helical" evidence="6">
    <location>
        <begin position="73"/>
        <end position="97"/>
    </location>
</feature>
<sequence length="406" mass="45224">MKNKIDSRKIYFIYIFLVSLLLTVVFTSSSLYQINNVGLNPLQLIIVGTVLESTCFIFEIPTGILSDLYSRKLSIIIGVALIGVAFIVMGSIEMIWAVMLSQFLWGVGFTFISGSDIAWISNELKGQNIENVFLKAMKLEQISAVLGVVIGVYLGNFSLNIPIIVGGSGLLILAIYLYVFMGERPFEKIKRDELSTYGKMVATFKEGLKHITSNKVLSMLLIVAVFYGLHSEGFDRLWTIHLVKDIGIPKNINLNEISYVGIVNIVAALISIFLLDYVDKKLEKKNTDKKIILLFVFNLVTSLSICAFAFSINFICGITFYWISIIFTKLNAPLYNAIIVRNSPESYQATIISTYGQINSLGQIIGGPVIGYIATKFSVGYGLAVTSFMLLVVVFIYLFMSIRKIK</sequence>
<comment type="subcellular location">
    <subcellularLocation>
        <location evidence="1">Cell membrane</location>
        <topology evidence="1">Multi-pass membrane protein</topology>
    </subcellularLocation>
</comment>
<keyword evidence="2" id="KW-0813">Transport</keyword>
<organism evidence="8 9">
    <name type="scientific">Clostridium argentinense CDC 2741</name>
    <dbReference type="NCBI Taxonomy" id="1418104"/>
    <lineage>
        <taxon>Bacteria</taxon>
        <taxon>Bacillati</taxon>
        <taxon>Bacillota</taxon>
        <taxon>Clostridia</taxon>
        <taxon>Eubacteriales</taxon>
        <taxon>Clostridiaceae</taxon>
        <taxon>Clostridium</taxon>
    </lineage>
</organism>
<dbReference type="InterPro" id="IPR036259">
    <property type="entry name" value="MFS_trans_sf"/>
</dbReference>
<feature type="transmembrane region" description="Helical" evidence="6">
    <location>
        <begin position="103"/>
        <end position="120"/>
    </location>
</feature>
<dbReference type="InterPro" id="IPR011701">
    <property type="entry name" value="MFS"/>
</dbReference>
<evidence type="ECO:0000256" key="3">
    <source>
        <dbReference type="ARBA" id="ARBA00022692"/>
    </source>
</evidence>
<name>A0A0C1U1U8_9CLOT</name>
<dbReference type="AlphaFoldDB" id="A0A0C1U1U8"/>
<dbReference type="PANTHER" id="PTHR23530:SF1">
    <property type="entry name" value="PERMEASE, MAJOR FACILITATOR SUPERFAMILY-RELATED"/>
    <property type="match status" value="1"/>
</dbReference>
<evidence type="ECO:0000256" key="4">
    <source>
        <dbReference type="ARBA" id="ARBA00022989"/>
    </source>
</evidence>
<protein>
    <submittedName>
        <fullName evidence="8">Major Facilitator Superfamily protein</fullName>
    </submittedName>
</protein>
<feature type="transmembrane region" description="Helical" evidence="6">
    <location>
        <begin position="44"/>
        <end position="66"/>
    </location>
</feature>
<evidence type="ECO:0000256" key="6">
    <source>
        <dbReference type="SAM" id="Phobius"/>
    </source>
</evidence>
<accession>A0A0C1U1U8</accession>
<feature type="transmembrane region" description="Helical" evidence="6">
    <location>
        <begin position="212"/>
        <end position="229"/>
    </location>
</feature>
<dbReference type="Pfam" id="PF07690">
    <property type="entry name" value="MFS_1"/>
    <property type="match status" value="1"/>
</dbReference>
<evidence type="ECO:0000313" key="8">
    <source>
        <dbReference type="EMBL" id="KIE45458.1"/>
    </source>
</evidence>
<dbReference type="InterPro" id="IPR020846">
    <property type="entry name" value="MFS_dom"/>
</dbReference>
<evidence type="ECO:0000256" key="5">
    <source>
        <dbReference type="ARBA" id="ARBA00023136"/>
    </source>
</evidence>
<feature type="transmembrane region" description="Helical" evidence="6">
    <location>
        <begin position="291"/>
        <end position="323"/>
    </location>
</feature>
<keyword evidence="5 6" id="KW-0472">Membrane</keyword>